<evidence type="ECO:0000256" key="4">
    <source>
        <dbReference type="ARBA" id="ARBA00023136"/>
    </source>
</evidence>
<feature type="transmembrane region" description="Helical" evidence="6">
    <location>
        <begin position="191"/>
        <end position="208"/>
    </location>
</feature>
<reference evidence="8 9" key="1">
    <citation type="journal article" date="2016" name="Nat. Commun.">
        <title>Thousands of microbial genomes shed light on interconnected biogeochemical processes in an aquifer system.</title>
        <authorList>
            <person name="Anantharaman K."/>
            <person name="Brown C.T."/>
            <person name="Hug L.A."/>
            <person name="Sharon I."/>
            <person name="Castelle C.J."/>
            <person name="Probst A.J."/>
            <person name="Thomas B.C."/>
            <person name="Singh A."/>
            <person name="Wilkins M.J."/>
            <person name="Karaoz U."/>
            <person name="Brodie E.L."/>
            <person name="Williams K.H."/>
            <person name="Hubbard S.S."/>
            <person name="Banfield J.F."/>
        </authorList>
    </citation>
    <scope>NUCLEOTIDE SEQUENCE [LARGE SCALE GENOMIC DNA]</scope>
</reference>
<keyword evidence="2 6" id="KW-0812">Transmembrane</keyword>
<accession>A0A1F6FHK8</accession>
<feature type="transmembrane region" description="Helical" evidence="6">
    <location>
        <begin position="101"/>
        <end position="120"/>
    </location>
</feature>
<dbReference type="Gene3D" id="1.25.40.10">
    <property type="entry name" value="Tetratricopeptide repeat domain"/>
    <property type="match status" value="2"/>
</dbReference>
<feature type="transmembrane region" description="Helical" evidence="6">
    <location>
        <begin position="63"/>
        <end position="81"/>
    </location>
</feature>
<evidence type="ECO:0000256" key="6">
    <source>
        <dbReference type="SAM" id="Phobius"/>
    </source>
</evidence>
<dbReference type="GO" id="GO:0016020">
    <property type="term" value="C:membrane"/>
    <property type="evidence" value="ECO:0007669"/>
    <property type="project" value="UniProtKB-SubCell"/>
</dbReference>
<comment type="subcellular location">
    <subcellularLocation>
        <location evidence="1">Membrane</location>
        <topology evidence="1">Multi-pass membrane protein</topology>
    </subcellularLocation>
</comment>
<feature type="transmembrane region" description="Helical" evidence="6">
    <location>
        <begin position="403"/>
        <end position="420"/>
    </location>
</feature>
<dbReference type="InterPro" id="IPR051533">
    <property type="entry name" value="WaaL-like"/>
</dbReference>
<dbReference type="Proteomes" id="UP000177325">
    <property type="component" value="Unassembled WGS sequence"/>
</dbReference>
<dbReference type="InterPro" id="IPR019734">
    <property type="entry name" value="TPR_rpt"/>
</dbReference>
<feature type="transmembrane region" description="Helical" evidence="6">
    <location>
        <begin position="7"/>
        <end position="25"/>
    </location>
</feature>
<dbReference type="AlphaFoldDB" id="A0A1F6FHK8"/>
<dbReference type="PANTHER" id="PTHR37422:SF13">
    <property type="entry name" value="LIPOPOLYSACCHARIDE BIOSYNTHESIS PROTEIN PA4999-RELATED"/>
    <property type="match status" value="1"/>
</dbReference>
<name>A0A1F6FHK8_9BACT</name>
<feature type="transmembrane region" description="Helical" evidence="6">
    <location>
        <begin position="377"/>
        <end position="397"/>
    </location>
</feature>
<protein>
    <recommendedName>
        <fullName evidence="7">O-antigen ligase-related domain-containing protein</fullName>
    </recommendedName>
</protein>
<feature type="transmembrane region" description="Helical" evidence="6">
    <location>
        <begin position="37"/>
        <end position="56"/>
    </location>
</feature>
<keyword evidence="4 6" id="KW-0472">Membrane</keyword>
<feature type="transmembrane region" description="Helical" evidence="6">
    <location>
        <begin position="165"/>
        <end position="184"/>
    </location>
</feature>
<gene>
    <name evidence="8" type="ORF">A3G90_04745</name>
</gene>
<sequence length="730" mass="82516">MNDILKAIVYGGLFAIPFLTLFVANDYFFPFITGKNFAFRIIVELVFVAWAVLALLDTTYRPKFSWILSSFSVLLGVMFFANMFGVHPESSFWSNFERMDGYITLVHVFLYVVVLGSVFTTKKAWNWYLHTTLAVALIAAIYGVAQYTGVVEGREGSRIESYLGNAAYFSIYMLFHIFIAFWMFVESKVTLHRVVYILLSVLFIYALMNSGTRGTVLGFGAGLAVMVTYIMLFGAKYREFRKYAIGAFIVLILGAGTLILGKDADFIQNNGNLARVANIDLGEDLRVRMTIWRMAWEGVKERPVLGWGQSNFNFVFNEQYNPFLFNQEQWFDRSHNIFMDWLVTGGFLGLFAYLSIFVAALYYLFVEPFLRREKETFTVLERGVLIGILAGYFTHNIVVFDNIVSYMFFALILALIHSRVGQVMPSVEKFKIDPVLVKQFVAPVAALLVVFLVYTLHLPGMHAASDIIEGYRATADPVERLEAFERAVNRNSFAQQEIAEQVAQQAMSIIRNEQVSEEVRMKYVELAIRELDRLAKDKPGDARIHVFIGTFYRSLGDLERAKTEMARARELSPRKQSIISQQAIIEYSLGNVVGARDLFKEALDLDERNAEAREFYATMLFNNGEGEAAKALATTPEILSGFAKNDFLLGAVNQAKDYAFMVELYKEKVKSNPEVDQNWASLAFLYSQVGDTASAVATLRQAGEVRPAFAKTANCYADNLEAGRQPQEGC</sequence>
<feature type="repeat" description="TPR" evidence="5">
    <location>
        <begin position="542"/>
        <end position="575"/>
    </location>
</feature>
<evidence type="ECO:0000256" key="1">
    <source>
        <dbReference type="ARBA" id="ARBA00004141"/>
    </source>
</evidence>
<evidence type="ECO:0000313" key="8">
    <source>
        <dbReference type="EMBL" id="OGG85329.1"/>
    </source>
</evidence>
<keyword evidence="5" id="KW-0802">TPR repeat</keyword>
<comment type="caution">
    <text evidence="8">The sequence shown here is derived from an EMBL/GenBank/DDBJ whole genome shotgun (WGS) entry which is preliminary data.</text>
</comment>
<feature type="domain" description="O-antigen ligase-related" evidence="7">
    <location>
        <begin position="199"/>
        <end position="354"/>
    </location>
</feature>
<dbReference type="STRING" id="1798525.A3G90_04745"/>
<dbReference type="Pfam" id="PF04932">
    <property type="entry name" value="Wzy_C"/>
    <property type="match status" value="1"/>
</dbReference>
<evidence type="ECO:0000256" key="3">
    <source>
        <dbReference type="ARBA" id="ARBA00022989"/>
    </source>
</evidence>
<dbReference type="InterPro" id="IPR011990">
    <property type="entry name" value="TPR-like_helical_dom_sf"/>
</dbReference>
<organism evidence="8 9">
    <name type="scientific">Candidatus Kaiserbacteria bacterium RIFCSPLOWO2_12_FULL_45_26</name>
    <dbReference type="NCBI Taxonomy" id="1798525"/>
    <lineage>
        <taxon>Bacteria</taxon>
        <taxon>Candidatus Kaiseribacteriota</taxon>
    </lineage>
</organism>
<dbReference type="PROSITE" id="PS50005">
    <property type="entry name" value="TPR"/>
    <property type="match status" value="1"/>
</dbReference>
<feature type="transmembrane region" description="Helical" evidence="6">
    <location>
        <begin position="341"/>
        <end position="365"/>
    </location>
</feature>
<proteinExistence type="predicted"/>
<feature type="transmembrane region" description="Helical" evidence="6">
    <location>
        <begin position="244"/>
        <end position="261"/>
    </location>
</feature>
<feature type="transmembrane region" description="Helical" evidence="6">
    <location>
        <begin position="440"/>
        <end position="458"/>
    </location>
</feature>
<evidence type="ECO:0000313" key="9">
    <source>
        <dbReference type="Proteomes" id="UP000177325"/>
    </source>
</evidence>
<dbReference type="PANTHER" id="PTHR37422">
    <property type="entry name" value="TEICHURONIC ACID BIOSYNTHESIS PROTEIN TUAE"/>
    <property type="match status" value="1"/>
</dbReference>
<dbReference type="SUPFAM" id="SSF48452">
    <property type="entry name" value="TPR-like"/>
    <property type="match status" value="1"/>
</dbReference>
<evidence type="ECO:0000256" key="2">
    <source>
        <dbReference type="ARBA" id="ARBA00022692"/>
    </source>
</evidence>
<evidence type="ECO:0000259" key="7">
    <source>
        <dbReference type="Pfam" id="PF04932"/>
    </source>
</evidence>
<feature type="transmembrane region" description="Helical" evidence="6">
    <location>
        <begin position="214"/>
        <end position="232"/>
    </location>
</feature>
<keyword evidence="3 6" id="KW-1133">Transmembrane helix</keyword>
<dbReference type="InterPro" id="IPR007016">
    <property type="entry name" value="O-antigen_ligase-rel_domated"/>
</dbReference>
<evidence type="ECO:0000256" key="5">
    <source>
        <dbReference type="PROSITE-ProRule" id="PRU00339"/>
    </source>
</evidence>
<feature type="transmembrane region" description="Helical" evidence="6">
    <location>
        <begin position="127"/>
        <end position="145"/>
    </location>
</feature>
<dbReference type="EMBL" id="MFMM01000001">
    <property type="protein sequence ID" value="OGG85329.1"/>
    <property type="molecule type" value="Genomic_DNA"/>
</dbReference>
<dbReference type="Pfam" id="PF13181">
    <property type="entry name" value="TPR_8"/>
    <property type="match status" value="1"/>
</dbReference>